<keyword evidence="7 12" id="KW-0067">ATP-binding</keyword>
<dbReference type="PANTHER" id="PTHR43553">
    <property type="entry name" value="HEAVY METAL TRANSPORTER"/>
    <property type="match status" value="1"/>
</dbReference>
<dbReference type="Proteomes" id="UP000184089">
    <property type="component" value="Unassembled WGS sequence"/>
</dbReference>
<dbReference type="Gene3D" id="3.40.50.300">
    <property type="entry name" value="P-loop containing nucleotide triphosphate hydrolases"/>
    <property type="match status" value="2"/>
</dbReference>
<keyword evidence="6" id="KW-0547">Nucleotide-binding</keyword>
<comment type="similarity">
    <text evidence="2">Belongs to the ABC transporter superfamily.</text>
</comment>
<dbReference type="GO" id="GO:0042626">
    <property type="term" value="F:ATPase-coupled transmembrane transporter activity"/>
    <property type="evidence" value="ECO:0007669"/>
    <property type="project" value="TreeGrafter"/>
</dbReference>
<organism evidence="12 13">
    <name type="scientific">Bittarella massiliensis</name>
    <name type="common">ex Durand et al. 2017</name>
    <dbReference type="NCBI Taxonomy" id="1720313"/>
    <lineage>
        <taxon>Bacteria</taxon>
        <taxon>Bacillati</taxon>
        <taxon>Bacillota</taxon>
        <taxon>Clostridia</taxon>
        <taxon>Eubacteriales</taxon>
        <taxon>Oscillospiraceae</taxon>
        <taxon>Bittarella (ex Durand et al. 2017)</taxon>
    </lineage>
</organism>
<reference evidence="13" key="1">
    <citation type="submission" date="2016-11" db="EMBL/GenBank/DDBJ databases">
        <authorList>
            <person name="Jaros S."/>
            <person name="Januszkiewicz K."/>
            <person name="Wedrychowicz H."/>
        </authorList>
    </citation>
    <scope>NUCLEOTIDE SEQUENCE [LARGE SCALE GENOMIC DNA]</scope>
    <source>
        <strain evidence="13">DSM 4029</strain>
    </source>
</reference>
<keyword evidence="5" id="KW-0677">Repeat</keyword>
<dbReference type="SUPFAM" id="SSF52540">
    <property type="entry name" value="P-loop containing nucleoside triphosphate hydrolases"/>
    <property type="match status" value="2"/>
</dbReference>
<feature type="domain" description="ABC transporter" evidence="11">
    <location>
        <begin position="5"/>
        <end position="243"/>
    </location>
</feature>
<dbReference type="InterPro" id="IPR050095">
    <property type="entry name" value="ECF_ABC_transporter_ATP-bd"/>
</dbReference>
<keyword evidence="8" id="KW-1278">Translocase</keyword>
<dbReference type="EMBL" id="FQVY01000005">
    <property type="protein sequence ID" value="SHG58437.1"/>
    <property type="molecule type" value="Genomic_DNA"/>
</dbReference>
<evidence type="ECO:0000256" key="1">
    <source>
        <dbReference type="ARBA" id="ARBA00004202"/>
    </source>
</evidence>
<evidence type="ECO:0000256" key="7">
    <source>
        <dbReference type="ARBA" id="ARBA00022840"/>
    </source>
</evidence>
<comment type="function">
    <text evidence="10">Probably part of an ABC transporter complex. Responsible for energy coupling to the transport system.</text>
</comment>
<dbReference type="AlphaFoldDB" id="A0AAQ1RX36"/>
<dbReference type="PROSITE" id="PS50893">
    <property type="entry name" value="ABC_TRANSPORTER_2"/>
    <property type="match status" value="2"/>
</dbReference>
<feature type="domain" description="ABC transporter" evidence="11">
    <location>
        <begin position="266"/>
        <end position="485"/>
    </location>
</feature>
<evidence type="ECO:0000256" key="3">
    <source>
        <dbReference type="ARBA" id="ARBA00022448"/>
    </source>
</evidence>
<keyword evidence="4" id="KW-1003">Cell membrane</keyword>
<keyword evidence="9" id="KW-0472">Membrane</keyword>
<dbReference type="InterPro" id="IPR015856">
    <property type="entry name" value="ABC_transpr_CbiO/EcfA_su"/>
</dbReference>
<protein>
    <submittedName>
        <fullName evidence="12">Energy-coupling factor transport system ATP-binding protein</fullName>
    </submittedName>
</protein>
<dbReference type="GO" id="GO:0005524">
    <property type="term" value="F:ATP binding"/>
    <property type="evidence" value="ECO:0007669"/>
    <property type="project" value="UniProtKB-KW"/>
</dbReference>
<evidence type="ECO:0000259" key="11">
    <source>
        <dbReference type="PROSITE" id="PS50893"/>
    </source>
</evidence>
<comment type="caution">
    <text evidence="12">The sequence shown here is derived from an EMBL/GenBank/DDBJ whole genome shotgun (WGS) entry which is preliminary data.</text>
</comment>
<dbReference type="CDD" id="cd03225">
    <property type="entry name" value="ABC_cobalt_CbiO_domain1"/>
    <property type="match status" value="1"/>
</dbReference>
<name>A0AAQ1RX36_9FIRM</name>
<dbReference type="InterPro" id="IPR027417">
    <property type="entry name" value="P-loop_NTPase"/>
</dbReference>
<dbReference type="InterPro" id="IPR017871">
    <property type="entry name" value="ABC_transporter-like_CS"/>
</dbReference>
<proteinExistence type="inferred from homology"/>
<dbReference type="RefSeq" id="WP_044992081.1">
    <property type="nucleotide sequence ID" value="NZ_FQVY01000005.1"/>
</dbReference>
<keyword evidence="3" id="KW-0813">Transport</keyword>
<dbReference type="Pfam" id="PF00005">
    <property type="entry name" value="ABC_tran"/>
    <property type="match status" value="2"/>
</dbReference>
<dbReference type="PROSITE" id="PS00211">
    <property type="entry name" value="ABC_TRANSPORTER_1"/>
    <property type="match status" value="1"/>
</dbReference>
<evidence type="ECO:0000256" key="6">
    <source>
        <dbReference type="ARBA" id="ARBA00022741"/>
    </source>
</evidence>
<dbReference type="InterPro" id="IPR003593">
    <property type="entry name" value="AAA+_ATPase"/>
</dbReference>
<evidence type="ECO:0000256" key="4">
    <source>
        <dbReference type="ARBA" id="ARBA00022475"/>
    </source>
</evidence>
<evidence type="ECO:0000256" key="2">
    <source>
        <dbReference type="ARBA" id="ARBA00005417"/>
    </source>
</evidence>
<dbReference type="CDD" id="cd03226">
    <property type="entry name" value="ABC_cobalt_CbiO_domain2"/>
    <property type="match status" value="1"/>
</dbReference>
<evidence type="ECO:0000256" key="9">
    <source>
        <dbReference type="ARBA" id="ARBA00023136"/>
    </source>
</evidence>
<evidence type="ECO:0000256" key="8">
    <source>
        <dbReference type="ARBA" id="ARBA00022967"/>
    </source>
</evidence>
<dbReference type="GO" id="GO:0016887">
    <property type="term" value="F:ATP hydrolysis activity"/>
    <property type="evidence" value="ECO:0007669"/>
    <property type="project" value="InterPro"/>
</dbReference>
<dbReference type="InterPro" id="IPR003439">
    <property type="entry name" value="ABC_transporter-like_ATP-bd"/>
</dbReference>
<dbReference type="GO" id="GO:0043190">
    <property type="term" value="C:ATP-binding cassette (ABC) transporter complex"/>
    <property type="evidence" value="ECO:0007669"/>
    <property type="project" value="TreeGrafter"/>
</dbReference>
<evidence type="ECO:0000313" key="13">
    <source>
        <dbReference type="Proteomes" id="UP000184089"/>
    </source>
</evidence>
<evidence type="ECO:0000313" key="12">
    <source>
        <dbReference type="EMBL" id="SHG58437.1"/>
    </source>
</evidence>
<evidence type="ECO:0000256" key="10">
    <source>
        <dbReference type="ARBA" id="ARBA00025157"/>
    </source>
</evidence>
<dbReference type="SMART" id="SM00382">
    <property type="entry name" value="AAA"/>
    <property type="match status" value="2"/>
</dbReference>
<dbReference type="PANTHER" id="PTHR43553:SF23">
    <property type="entry name" value="ABC TRANSPORTER ATP-BINDING COMPONENT"/>
    <property type="match status" value="1"/>
</dbReference>
<comment type="subcellular location">
    <subcellularLocation>
        <location evidence="1">Cell membrane</location>
        <topology evidence="1">Peripheral membrane protein</topology>
    </subcellularLocation>
</comment>
<accession>A0AAQ1RX36</accession>
<sequence>MKKAIEIRNLSFTYEGVSEQLKNVNLSIKEGEVVVLTGPSGGGKSTLTRVINGLVPYFYEGELSGEVYLLEKNLAELPSWERGRFVGNVFQDPRSQFFANEVAGEIAFGCENYGFPHDDIVTQVERTATELQINNLLEEKVRYLSYGMRQRVAIASAKAIDPPIYVMDEPSANLDMKATVGLADLIQKLKVQGKTILIAEHRLYYLQNIADRIIYLQDGEIVAEFTPLDMAKLPTEQITEWGLRSMELKTLPVQRKEAFPSADTIFEVKGLCKNFGSHIVAENVGFQCKKGEIIAVVGPNAAGKSTLGKILSGLVKENSGTISYMGKRLKPSGRRGLIWYIMQDLDSQLFGEDLMDELLTGQKVTPERKQRAEEILRELDLSSLVEHHPATLSGGQKQRLALGVALMNEAPVLILDEPTSGLDGKNMRKVSEQIKKLAARGHIVLMITHDIECALSTCNRALHIKNGCLIDDFEIKSAEQLLRAMQ</sequence>
<gene>
    <name evidence="12" type="ORF">SAMN05444424_2771</name>
</gene>
<evidence type="ECO:0000256" key="5">
    <source>
        <dbReference type="ARBA" id="ARBA00022737"/>
    </source>
</evidence>